<keyword evidence="3" id="KW-1185">Reference proteome</keyword>
<protein>
    <submittedName>
        <fullName evidence="2">Uncharacterized protein</fullName>
    </submittedName>
</protein>
<gene>
    <name evidence="2" type="ORF">SAMN05444682_10246</name>
</gene>
<evidence type="ECO:0000313" key="3">
    <source>
        <dbReference type="Proteomes" id="UP000198670"/>
    </source>
</evidence>
<evidence type="ECO:0000256" key="1">
    <source>
        <dbReference type="SAM" id="MobiDB-lite"/>
    </source>
</evidence>
<sequence length="299" mass="34026">MKVRQLVWIIGLGCWLMPAKGQSVDRAAMETIQDSLIGLGYTIYNEPSEPERLKANFTFVKTLVSALKVPNSYQFEFDSLAMVSILRSPDDKFRVFSWHVPLNDGSYLYYGTIQLNTPNGGLKMYPLLDKTYEIESPERTVTTAANWYGAQYYRIIPFGGEYILLGWKGHTAQMTQKVIEVLTIGNEGVKLGKAIFDSDSTRAQTRAIYRYSRNARMYMDYDSTENRIVLDHLAPPDVQEEGQYEQYGPDMTYDAWQLQNGVLVFIPDTPMRNPAAPEDDEYNDPRKPANHPKSGLSAQ</sequence>
<dbReference type="OrthoDB" id="788168at2"/>
<proteinExistence type="predicted"/>
<organism evidence="2 3">
    <name type="scientific">Parapedobacter indicus</name>
    <dbReference type="NCBI Taxonomy" id="1477437"/>
    <lineage>
        <taxon>Bacteria</taxon>
        <taxon>Pseudomonadati</taxon>
        <taxon>Bacteroidota</taxon>
        <taxon>Sphingobacteriia</taxon>
        <taxon>Sphingobacteriales</taxon>
        <taxon>Sphingobacteriaceae</taxon>
        <taxon>Parapedobacter</taxon>
    </lineage>
</organism>
<accession>A0A1I3EWI8</accession>
<reference evidence="2 3" key="1">
    <citation type="submission" date="2016-10" db="EMBL/GenBank/DDBJ databases">
        <authorList>
            <person name="de Groot N.N."/>
        </authorList>
    </citation>
    <scope>NUCLEOTIDE SEQUENCE [LARGE SCALE GENOMIC DNA]</scope>
    <source>
        <strain evidence="2 3">RK1</strain>
    </source>
</reference>
<dbReference type="STRING" id="1477437.SAMN05444682_10246"/>
<dbReference type="RefSeq" id="WP_143072846.1">
    <property type="nucleotide sequence ID" value="NZ_FOQO01000002.1"/>
</dbReference>
<dbReference type="Proteomes" id="UP000198670">
    <property type="component" value="Unassembled WGS sequence"/>
</dbReference>
<evidence type="ECO:0000313" key="2">
    <source>
        <dbReference type="EMBL" id="SFI03308.1"/>
    </source>
</evidence>
<dbReference type="EMBL" id="FOQO01000002">
    <property type="protein sequence ID" value="SFI03308.1"/>
    <property type="molecule type" value="Genomic_DNA"/>
</dbReference>
<feature type="region of interest" description="Disordered" evidence="1">
    <location>
        <begin position="268"/>
        <end position="299"/>
    </location>
</feature>
<name>A0A1I3EWI8_9SPHI</name>
<dbReference type="AlphaFoldDB" id="A0A1I3EWI8"/>